<dbReference type="HOGENOM" id="CLU_518034_0_0_1"/>
<evidence type="ECO:0000256" key="1">
    <source>
        <dbReference type="SAM" id="Coils"/>
    </source>
</evidence>
<evidence type="ECO:0008006" key="6">
    <source>
        <dbReference type="Google" id="ProtNLM"/>
    </source>
</evidence>
<feature type="compositionally biased region" description="Basic and acidic residues" evidence="2">
    <location>
        <begin position="196"/>
        <end position="220"/>
    </location>
</feature>
<dbReference type="Gene3D" id="3.30.40.10">
    <property type="entry name" value="Zinc/RING finger domain, C3HC4 (zinc finger)"/>
    <property type="match status" value="1"/>
</dbReference>
<accession>B0WCY7</accession>
<feature type="coiled-coil region" evidence="1">
    <location>
        <begin position="93"/>
        <end position="157"/>
    </location>
</feature>
<gene>
    <name evidence="4" type="primary">6036528</name>
    <name evidence="3" type="ORF">CpipJ_CPIJ004891</name>
</gene>
<dbReference type="EMBL" id="DS231892">
    <property type="protein sequence ID" value="EDS44062.1"/>
    <property type="molecule type" value="Genomic_DNA"/>
</dbReference>
<reference evidence="4" key="2">
    <citation type="submission" date="2021-02" db="UniProtKB">
        <authorList>
            <consortium name="EnsemblMetazoa"/>
        </authorList>
    </citation>
    <scope>IDENTIFICATION</scope>
    <source>
        <strain evidence="4">JHB</strain>
    </source>
</reference>
<evidence type="ECO:0000313" key="3">
    <source>
        <dbReference type="EMBL" id="EDS44062.1"/>
    </source>
</evidence>
<evidence type="ECO:0000313" key="4">
    <source>
        <dbReference type="EnsemblMetazoa" id="CPIJ004891-PA"/>
    </source>
</evidence>
<dbReference type="EnsemblMetazoa" id="CPIJ004891-RA">
    <property type="protein sequence ID" value="CPIJ004891-PA"/>
    <property type="gene ID" value="CPIJ004891"/>
</dbReference>
<reference evidence="3" key="1">
    <citation type="submission" date="2007-03" db="EMBL/GenBank/DDBJ databases">
        <title>Annotation of Culex pipiens quinquefasciatus.</title>
        <authorList>
            <consortium name="The Broad Institute Genome Sequencing Platform"/>
            <person name="Atkinson P.W."/>
            <person name="Hemingway J."/>
            <person name="Christensen B.M."/>
            <person name="Higgs S."/>
            <person name="Kodira C."/>
            <person name="Hannick L."/>
            <person name="Megy K."/>
            <person name="O'Leary S."/>
            <person name="Pearson M."/>
            <person name="Haas B.J."/>
            <person name="Mauceli E."/>
            <person name="Wortman J.R."/>
            <person name="Lee N.H."/>
            <person name="Guigo R."/>
            <person name="Stanke M."/>
            <person name="Alvarado L."/>
            <person name="Amedeo P."/>
            <person name="Antoine C.H."/>
            <person name="Arensburger P."/>
            <person name="Bidwell S.L."/>
            <person name="Crawford M."/>
            <person name="Camaro F."/>
            <person name="Devon K."/>
            <person name="Engels R."/>
            <person name="Hammond M."/>
            <person name="Howarth C."/>
            <person name="Koehrsen M."/>
            <person name="Lawson D."/>
            <person name="Montgomery P."/>
            <person name="Nene V."/>
            <person name="Nusbaum C."/>
            <person name="Puiu D."/>
            <person name="Romero-Severson J."/>
            <person name="Severson D.W."/>
            <person name="Shumway M."/>
            <person name="Sisk P."/>
            <person name="Stolte C."/>
            <person name="Zeng Q."/>
            <person name="Eisenstadt E."/>
            <person name="Fraser-Liggett C."/>
            <person name="Strausberg R."/>
            <person name="Galagan J."/>
            <person name="Birren B."/>
            <person name="Collins F.H."/>
        </authorList>
    </citation>
    <scope>NUCLEOTIDE SEQUENCE [LARGE SCALE GENOMIC DNA]</scope>
    <source>
        <strain evidence="3">JHB</strain>
    </source>
</reference>
<dbReference type="VEuPathDB" id="VectorBase:CQUJHB017467"/>
<dbReference type="InterPro" id="IPR013083">
    <property type="entry name" value="Znf_RING/FYVE/PHD"/>
</dbReference>
<feature type="region of interest" description="Disordered" evidence="2">
    <location>
        <begin position="187"/>
        <end position="284"/>
    </location>
</feature>
<dbReference type="KEGG" id="cqu:CpipJ_CPIJ004891"/>
<dbReference type="SUPFAM" id="SSF57903">
    <property type="entry name" value="FYVE/PHD zinc finger"/>
    <property type="match status" value="1"/>
</dbReference>
<evidence type="ECO:0000256" key="2">
    <source>
        <dbReference type="SAM" id="MobiDB-lite"/>
    </source>
</evidence>
<dbReference type="VEuPathDB" id="VectorBase:CPIJ004891"/>
<dbReference type="AlphaFoldDB" id="B0WCY7"/>
<keyword evidence="1" id="KW-0175">Coiled coil</keyword>
<name>B0WCY7_CULQU</name>
<protein>
    <recommendedName>
        <fullName evidence="6">Zinc finger PHD-type domain-containing protein</fullName>
    </recommendedName>
</protein>
<dbReference type="Proteomes" id="UP000002320">
    <property type="component" value="Unassembled WGS sequence"/>
</dbReference>
<proteinExistence type="predicted"/>
<feature type="compositionally biased region" description="Polar residues" evidence="2">
    <location>
        <begin position="223"/>
        <end position="234"/>
    </location>
</feature>
<evidence type="ECO:0000313" key="5">
    <source>
        <dbReference type="Proteomes" id="UP000002320"/>
    </source>
</evidence>
<sequence length="526" mass="59996">MSSSNLDQTSDLCGACEFLTEVEEIITCSSCGMKYHSHCADNTAADTEWYCPEGCRNNLDDSAEQAREQPDAVTDTDCPVVGQAEEFDAERWIREKQEEIEMELAERQAQIDRELREKEEKMAEAIRKVKRRQEANLELERKKKADHERRMADLQSSFQRRSSLINEQLELTKYGFEKILQCPQIVNSTSEEEAEDEKKIEREESSNEDRDGSAKSRVEDTGENGTKLNKQDVSGTLYGLGQQGSGLEKARLAAGGRRTRQSPCYPNDPEWLPKSYGTQQKPSESCGVVDGADLGKLQNWLKGAALDTEHRTLRFSRRLLVDRPELLQRSHAESSRGLEHPEAEKFATLTTLKSAANQLYERTKATDITLVYPLAIEDPASVLPIVEERLWATKKAEIKNFSSKNNSDMIAETSRRRQTEDADLYCREEDSSSLTRANQMQPRVRHDRQLRFCEGMEEMFDDERTKIVGSWNRGDNQRLEKRGQSNTCWDLYNQVVLPVVSAVRASTPIVFQMVSYLRYGQPNGSY</sequence>
<dbReference type="InterPro" id="IPR011011">
    <property type="entry name" value="Znf_FYVE_PHD"/>
</dbReference>
<organism>
    <name type="scientific">Culex quinquefasciatus</name>
    <name type="common">Southern house mosquito</name>
    <name type="synonym">Culex pungens</name>
    <dbReference type="NCBI Taxonomy" id="7176"/>
    <lineage>
        <taxon>Eukaryota</taxon>
        <taxon>Metazoa</taxon>
        <taxon>Ecdysozoa</taxon>
        <taxon>Arthropoda</taxon>
        <taxon>Hexapoda</taxon>
        <taxon>Insecta</taxon>
        <taxon>Pterygota</taxon>
        <taxon>Neoptera</taxon>
        <taxon>Endopterygota</taxon>
        <taxon>Diptera</taxon>
        <taxon>Nematocera</taxon>
        <taxon>Culicoidea</taxon>
        <taxon>Culicidae</taxon>
        <taxon>Culicinae</taxon>
        <taxon>Culicini</taxon>
        <taxon>Culex</taxon>
        <taxon>Culex</taxon>
    </lineage>
</organism>
<dbReference type="InParanoid" id="B0WCY7"/>
<keyword evidence="5" id="KW-1185">Reference proteome</keyword>